<evidence type="ECO:0000256" key="4">
    <source>
        <dbReference type="ARBA" id="ARBA00022840"/>
    </source>
</evidence>
<organism evidence="8 9">
    <name type="scientific">Panagrolaimus davidi</name>
    <dbReference type="NCBI Taxonomy" id="227884"/>
    <lineage>
        <taxon>Eukaryota</taxon>
        <taxon>Metazoa</taxon>
        <taxon>Ecdysozoa</taxon>
        <taxon>Nematoda</taxon>
        <taxon>Chromadorea</taxon>
        <taxon>Rhabditida</taxon>
        <taxon>Tylenchina</taxon>
        <taxon>Panagrolaimomorpha</taxon>
        <taxon>Panagrolaimoidea</taxon>
        <taxon>Panagrolaimidae</taxon>
        <taxon>Panagrolaimus</taxon>
    </lineage>
</organism>
<protein>
    <submittedName>
        <fullName evidence="9">Protein kinase domain-containing protein</fullName>
    </submittedName>
</protein>
<dbReference type="Proteomes" id="UP000887578">
    <property type="component" value="Unplaced"/>
</dbReference>
<keyword evidence="4 5" id="KW-0067">ATP-binding</keyword>
<dbReference type="GO" id="GO:0043066">
    <property type="term" value="P:negative regulation of apoptotic process"/>
    <property type="evidence" value="ECO:0007669"/>
    <property type="project" value="TreeGrafter"/>
</dbReference>
<evidence type="ECO:0000256" key="1">
    <source>
        <dbReference type="ARBA" id="ARBA00004479"/>
    </source>
</evidence>
<keyword evidence="3 5" id="KW-0547">Nucleotide-binding</keyword>
<proteinExistence type="inferred from homology"/>
<dbReference type="GO" id="GO:0022008">
    <property type="term" value="P:neurogenesis"/>
    <property type="evidence" value="ECO:0007669"/>
    <property type="project" value="TreeGrafter"/>
</dbReference>
<keyword evidence="2 6" id="KW-0808">Transferase</keyword>
<dbReference type="WBParaSite" id="PDA_v2.g19739.t1">
    <property type="protein sequence ID" value="PDA_v2.g19739.t1"/>
    <property type="gene ID" value="PDA_v2.g19739"/>
</dbReference>
<evidence type="ECO:0000256" key="6">
    <source>
        <dbReference type="RuleBase" id="RU000304"/>
    </source>
</evidence>
<dbReference type="InterPro" id="IPR000719">
    <property type="entry name" value="Prot_kinase_dom"/>
</dbReference>
<dbReference type="PROSITE" id="PS00108">
    <property type="entry name" value="PROTEIN_KINASE_ST"/>
    <property type="match status" value="1"/>
</dbReference>
<dbReference type="InterPro" id="IPR011009">
    <property type="entry name" value="Kinase-like_dom_sf"/>
</dbReference>
<dbReference type="InterPro" id="IPR008271">
    <property type="entry name" value="Ser/Thr_kinase_AS"/>
</dbReference>
<feature type="domain" description="Protein kinase" evidence="7">
    <location>
        <begin position="136"/>
        <end position="390"/>
    </location>
</feature>
<evidence type="ECO:0000259" key="7">
    <source>
        <dbReference type="PROSITE" id="PS50011"/>
    </source>
</evidence>
<dbReference type="InterPro" id="IPR001245">
    <property type="entry name" value="Ser-Thr/Tyr_kinase_cat_dom"/>
</dbReference>
<dbReference type="PROSITE" id="PS00107">
    <property type="entry name" value="PROTEIN_KINASE_ATP"/>
    <property type="match status" value="1"/>
</dbReference>
<dbReference type="GO" id="GO:0009925">
    <property type="term" value="C:basal plasma membrane"/>
    <property type="evidence" value="ECO:0007669"/>
    <property type="project" value="TreeGrafter"/>
</dbReference>
<evidence type="ECO:0000256" key="3">
    <source>
        <dbReference type="ARBA" id="ARBA00022741"/>
    </source>
</evidence>
<reference evidence="9" key="1">
    <citation type="submission" date="2022-11" db="UniProtKB">
        <authorList>
            <consortium name="WormBaseParasite"/>
        </authorList>
    </citation>
    <scope>IDENTIFICATION</scope>
</reference>
<dbReference type="PANTHER" id="PTHR24416">
    <property type="entry name" value="TYROSINE-PROTEIN KINASE RECEPTOR"/>
    <property type="match status" value="1"/>
</dbReference>
<keyword evidence="8" id="KW-1185">Reference proteome</keyword>
<dbReference type="GO" id="GO:0043235">
    <property type="term" value="C:receptor complex"/>
    <property type="evidence" value="ECO:0007669"/>
    <property type="project" value="TreeGrafter"/>
</dbReference>
<dbReference type="GO" id="GO:0004714">
    <property type="term" value="F:transmembrane receptor protein tyrosine kinase activity"/>
    <property type="evidence" value="ECO:0007669"/>
    <property type="project" value="TreeGrafter"/>
</dbReference>
<name>A0A914PMM3_9BILA</name>
<dbReference type="AlphaFoldDB" id="A0A914PMM3"/>
<dbReference type="PANTHER" id="PTHR24416:SF566">
    <property type="entry name" value="EPIDERMAL GROWTH FACTOR RECEPTOR"/>
    <property type="match status" value="1"/>
</dbReference>
<comment type="similarity">
    <text evidence="6">Belongs to the protein kinase superfamily.</text>
</comment>
<dbReference type="PRINTS" id="PR00109">
    <property type="entry name" value="TYRKINASE"/>
</dbReference>
<dbReference type="SUPFAM" id="SSF56112">
    <property type="entry name" value="Protein kinase-like (PK-like)"/>
    <property type="match status" value="1"/>
</dbReference>
<feature type="binding site" evidence="5">
    <location>
        <position position="167"/>
    </location>
    <ligand>
        <name>ATP</name>
        <dbReference type="ChEBI" id="CHEBI:30616"/>
    </ligand>
</feature>
<evidence type="ECO:0000256" key="2">
    <source>
        <dbReference type="ARBA" id="ARBA00022527"/>
    </source>
</evidence>
<keyword evidence="2 6" id="KW-0723">Serine/threonine-protein kinase</keyword>
<dbReference type="InterPro" id="IPR017441">
    <property type="entry name" value="Protein_kinase_ATP_BS"/>
</dbReference>
<dbReference type="SUPFAM" id="SSF57184">
    <property type="entry name" value="Growth factor receptor domain"/>
    <property type="match status" value="1"/>
</dbReference>
<evidence type="ECO:0000313" key="9">
    <source>
        <dbReference type="WBParaSite" id="PDA_v2.g19739.t1"/>
    </source>
</evidence>
<comment type="subcellular location">
    <subcellularLocation>
        <location evidence="1">Membrane</location>
        <topology evidence="1">Single-pass type I membrane protein</topology>
    </subcellularLocation>
</comment>
<dbReference type="GO" id="GO:0005524">
    <property type="term" value="F:ATP binding"/>
    <property type="evidence" value="ECO:0007669"/>
    <property type="project" value="UniProtKB-UniRule"/>
</dbReference>
<sequence length="422" mass="48596">MQYWDGNECKDCSDGCEKCIGSNAGDCEICISDLCKYDDRGCIACAIIAFRIIKRKNNSAIRRDKCDIKLAKDYDTDDELSMDEQSNIMELYKKKIHKSAHILSPINQVNITAAIPQNTFSLNFPIKGLNEGRLLLDHKEIIGNGRFGTVYKCPYVDDGQLIWVAIKITNYTNLEPAKEIETLLRLSHLNIVQLKAVNQKENLILVMPLRQGDLKTFLKKEKDKITNCHQIRYCMQISDACRYMVHERIVHCDLKASNILVVNINHIEISDFGKSERLHQGRGKRVLGTVTHVAMELLKDPGSYTREATDIWSFGVTMWEIFTFGTKIPYYEEIPKPKITEIDILNHLSNGLRLRPPEMLQATLHRIMITCWIEKHCERPTFNQLFHKFSKSLPEASNVSMNNILDESVDKTITKEYKIFYN</sequence>
<dbReference type="InterPro" id="IPR050122">
    <property type="entry name" value="RTK"/>
</dbReference>
<dbReference type="GO" id="GO:0004674">
    <property type="term" value="F:protein serine/threonine kinase activity"/>
    <property type="evidence" value="ECO:0007669"/>
    <property type="project" value="UniProtKB-KW"/>
</dbReference>
<dbReference type="GO" id="GO:0008284">
    <property type="term" value="P:positive regulation of cell population proliferation"/>
    <property type="evidence" value="ECO:0007669"/>
    <property type="project" value="TreeGrafter"/>
</dbReference>
<dbReference type="Gene3D" id="1.10.510.10">
    <property type="entry name" value="Transferase(Phosphotransferase) domain 1"/>
    <property type="match status" value="1"/>
</dbReference>
<keyword evidence="2 6" id="KW-0418">Kinase</keyword>
<dbReference type="GO" id="GO:0006950">
    <property type="term" value="P:response to stress"/>
    <property type="evidence" value="ECO:0007669"/>
    <property type="project" value="UniProtKB-ARBA"/>
</dbReference>
<evidence type="ECO:0000256" key="5">
    <source>
        <dbReference type="PROSITE-ProRule" id="PRU10141"/>
    </source>
</evidence>
<dbReference type="Pfam" id="PF07714">
    <property type="entry name" value="PK_Tyr_Ser-Thr"/>
    <property type="match status" value="1"/>
</dbReference>
<evidence type="ECO:0000313" key="8">
    <source>
        <dbReference type="Proteomes" id="UP000887578"/>
    </source>
</evidence>
<dbReference type="SMART" id="SM00220">
    <property type="entry name" value="S_TKc"/>
    <property type="match status" value="1"/>
</dbReference>
<accession>A0A914PMM3</accession>
<dbReference type="PROSITE" id="PS50011">
    <property type="entry name" value="PROTEIN_KINASE_DOM"/>
    <property type="match status" value="1"/>
</dbReference>
<dbReference type="InterPro" id="IPR009030">
    <property type="entry name" value="Growth_fac_rcpt_cys_sf"/>
</dbReference>
<dbReference type="GO" id="GO:0007169">
    <property type="term" value="P:cell surface receptor protein tyrosine kinase signaling pathway"/>
    <property type="evidence" value="ECO:0007669"/>
    <property type="project" value="TreeGrafter"/>
</dbReference>